<dbReference type="PROSITE" id="PS50880">
    <property type="entry name" value="TOPRIM"/>
    <property type="match status" value="1"/>
</dbReference>
<evidence type="ECO:0000256" key="2">
    <source>
        <dbReference type="ARBA" id="ARBA00001946"/>
    </source>
</evidence>
<dbReference type="PANTHER" id="PTHR10169">
    <property type="entry name" value="DNA TOPOISOMERASE/GYRASE"/>
    <property type="match status" value="1"/>
</dbReference>
<dbReference type="Pfam" id="PF16898">
    <property type="entry name" value="TOPRIM_C"/>
    <property type="match status" value="1"/>
</dbReference>
<dbReference type="EMBL" id="JAJJMA010301451">
    <property type="protein sequence ID" value="MCL7048155.1"/>
    <property type="molecule type" value="Genomic_DNA"/>
</dbReference>
<keyword evidence="7" id="KW-0799">Topoisomerase</keyword>
<dbReference type="AlphaFoldDB" id="A0AA41VV92"/>
<keyword evidence="6" id="KW-0067">ATP-binding</keyword>
<comment type="caution">
    <text evidence="11">The sequence shown here is derived from an EMBL/GenBank/DDBJ whole genome shotgun (WGS) entry which is preliminary data.</text>
</comment>
<keyword evidence="12" id="KW-1185">Reference proteome</keyword>
<dbReference type="InterPro" id="IPR013760">
    <property type="entry name" value="Topo_IIA-like_dom_sf"/>
</dbReference>
<dbReference type="Gene3D" id="3.30.1490.30">
    <property type="match status" value="1"/>
</dbReference>
<evidence type="ECO:0000259" key="10">
    <source>
        <dbReference type="PROSITE" id="PS50880"/>
    </source>
</evidence>
<evidence type="ECO:0000256" key="5">
    <source>
        <dbReference type="ARBA" id="ARBA00022741"/>
    </source>
</evidence>
<comment type="similarity">
    <text evidence="3">Belongs to the type II topoisomerase family.</text>
</comment>
<gene>
    <name evidence="11" type="ORF">MKW94_026838</name>
</gene>
<dbReference type="GO" id="GO:0003918">
    <property type="term" value="F:DNA topoisomerase type II (double strand cut, ATP-hydrolyzing) activity"/>
    <property type="evidence" value="ECO:0007669"/>
    <property type="project" value="UniProtKB-EC"/>
</dbReference>
<evidence type="ECO:0000256" key="9">
    <source>
        <dbReference type="ARBA" id="ARBA00023235"/>
    </source>
</evidence>
<dbReference type="InterPro" id="IPR001241">
    <property type="entry name" value="Topo_IIA"/>
</dbReference>
<sequence>MQMAGMSIVGRDHYGVFPLRGKLLNVREASHKQIKDNVKITSIKQILGLKQDVVYASAKSLRYGQLMIMTDQDHDGSHIMGLLINFIHSFWPSLLKVPSFLVEFITPIVKVTHRKNKTVISYSMPEYETWLENLGGNSSSWDVKYYKGLGTSTSKEGKMVMNKMVKQLIWLLSRRRLK</sequence>
<evidence type="ECO:0000256" key="1">
    <source>
        <dbReference type="ARBA" id="ARBA00000185"/>
    </source>
</evidence>
<dbReference type="PRINTS" id="PR01158">
    <property type="entry name" value="TOPISMRASEII"/>
</dbReference>
<dbReference type="InterPro" id="IPR013759">
    <property type="entry name" value="Topo_IIA_B_C"/>
</dbReference>
<dbReference type="GO" id="GO:0000819">
    <property type="term" value="P:sister chromatid segregation"/>
    <property type="evidence" value="ECO:0007669"/>
    <property type="project" value="TreeGrafter"/>
</dbReference>
<dbReference type="GO" id="GO:0005524">
    <property type="term" value="F:ATP binding"/>
    <property type="evidence" value="ECO:0007669"/>
    <property type="project" value="UniProtKB-KW"/>
</dbReference>
<keyword evidence="8" id="KW-0238">DNA-binding</keyword>
<dbReference type="EC" id="5.6.2.2" evidence="4"/>
<feature type="domain" description="Toprim" evidence="10">
    <location>
        <begin position="1"/>
        <end position="102"/>
    </location>
</feature>
<evidence type="ECO:0000313" key="11">
    <source>
        <dbReference type="EMBL" id="MCL7048155.1"/>
    </source>
</evidence>
<protein>
    <recommendedName>
        <fullName evidence="4">DNA topoisomerase (ATP-hydrolyzing)</fullName>
        <ecNumber evidence="4">5.6.2.2</ecNumber>
    </recommendedName>
</protein>
<dbReference type="FunFam" id="3.30.1490.30:FF:000001">
    <property type="entry name" value="DNA topoisomerase 2"/>
    <property type="match status" value="1"/>
</dbReference>
<organism evidence="11 12">
    <name type="scientific">Papaver nudicaule</name>
    <name type="common">Iceland poppy</name>
    <dbReference type="NCBI Taxonomy" id="74823"/>
    <lineage>
        <taxon>Eukaryota</taxon>
        <taxon>Viridiplantae</taxon>
        <taxon>Streptophyta</taxon>
        <taxon>Embryophyta</taxon>
        <taxon>Tracheophyta</taxon>
        <taxon>Spermatophyta</taxon>
        <taxon>Magnoliopsida</taxon>
        <taxon>Ranunculales</taxon>
        <taxon>Papaveraceae</taxon>
        <taxon>Papaveroideae</taxon>
        <taxon>Papaver</taxon>
    </lineage>
</organism>
<evidence type="ECO:0000256" key="4">
    <source>
        <dbReference type="ARBA" id="ARBA00012895"/>
    </source>
</evidence>
<dbReference type="Gene3D" id="3.40.50.670">
    <property type="match status" value="1"/>
</dbReference>
<reference evidence="11" key="1">
    <citation type="submission" date="2022-03" db="EMBL/GenBank/DDBJ databases">
        <title>A functionally conserved STORR gene fusion in Papaver species that diverged 16.8 million years ago.</title>
        <authorList>
            <person name="Catania T."/>
        </authorList>
    </citation>
    <scope>NUCLEOTIDE SEQUENCE</scope>
    <source>
        <strain evidence="11">S-191538</strain>
    </source>
</reference>
<dbReference type="InterPro" id="IPR001154">
    <property type="entry name" value="TopoII_euk"/>
</dbReference>
<name>A0AA41VV92_PAPNU</name>
<dbReference type="GO" id="GO:0003677">
    <property type="term" value="F:DNA binding"/>
    <property type="evidence" value="ECO:0007669"/>
    <property type="project" value="UniProtKB-KW"/>
</dbReference>
<dbReference type="GO" id="GO:0005634">
    <property type="term" value="C:nucleus"/>
    <property type="evidence" value="ECO:0007669"/>
    <property type="project" value="TreeGrafter"/>
</dbReference>
<dbReference type="GO" id="GO:0006265">
    <property type="term" value="P:DNA topological change"/>
    <property type="evidence" value="ECO:0007669"/>
    <property type="project" value="InterPro"/>
</dbReference>
<dbReference type="Proteomes" id="UP001177140">
    <property type="component" value="Unassembled WGS sequence"/>
</dbReference>
<dbReference type="Pfam" id="PF01751">
    <property type="entry name" value="Toprim"/>
    <property type="match status" value="1"/>
</dbReference>
<dbReference type="InterPro" id="IPR050634">
    <property type="entry name" value="DNA_Topoisomerase_II"/>
</dbReference>
<dbReference type="PANTHER" id="PTHR10169:SF38">
    <property type="entry name" value="DNA TOPOISOMERASE 2"/>
    <property type="match status" value="1"/>
</dbReference>
<dbReference type="SUPFAM" id="SSF56719">
    <property type="entry name" value="Type II DNA topoisomerase"/>
    <property type="match status" value="1"/>
</dbReference>
<dbReference type="SMART" id="SM00433">
    <property type="entry name" value="TOP2c"/>
    <property type="match status" value="1"/>
</dbReference>
<dbReference type="InterPro" id="IPR006171">
    <property type="entry name" value="TOPRIM_dom"/>
</dbReference>
<comment type="catalytic activity">
    <reaction evidence="1">
        <text>ATP-dependent breakage, passage and rejoining of double-stranded DNA.</text>
        <dbReference type="EC" id="5.6.2.2"/>
    </reaction>
</comment>
<proteinExistence type="inferred from homology"/>
<dbReference type="FunFam" id="3.40.50.670:FF:000001">
    <property type="entry name" value="DNA topoisomerase 2"/>
    <property type="match status" value="1"/>
</dbReference>
<evidence type="ECO:0000256" key="7">
    <source>
        <dbReference type="ARBA" id="ARBA00023029"/>
    </source>
</evidence>
<accession>A0AA41VV92</accession>
<evidence type="ECO:0000313" key="12">
    <source>
        <dbReference type="Proteomes" id="UP001177140"/>
    </source>
</evidence>
<evidence type="ECO:0000256" key="8">
    <source>
        <dbReference type="ARBA" id="ARBA00023125"/>
    </source>
</evidence>
<evidence type="ECO:0000256" key="3">
    <source>
        <dbReference type="ARBA" id="ARBA00011080"/>
    </source>
</evidence>
<comment type="cofactor">
    <cofactor evidence="2">
        <name>Mg(2+)</name>
        <dbReference type="ChEBI" id="CHEBI:18420"/>
    </cofactor>
</comment>
<keyword evidence="9" id="KW-0413">Isomerase</keyword>
<keyword evidence="5" id="KW-0547">Nucleotide-binding</keyword>
<dbReference type="PRINTS" id="PR00418">
    <property type="entry name" value="TPI2FAMILY"/>
</dbReference>
<dbReference type="GO" id="GO:0000712">
    <property type="term" value="P:resolution of meiotic recombination intermediates"/>
    <property type="evidence" value="ECO:0007669"/>
    <property type="project" value="TreeGrafter"/>
</dbReference>
<dbReference type="InterPro" id="IPR031660">
    <property type="entry name" value="TOPRIM_C"/>
</dbReference>
<evidence type="ECO:0000256" key="6">
    <source>
        <dbReference type="ARBA" id="ARBA00022840"/>
    </source>
</evidence>